<evidence type="ECO:0000313" key="1">
    <source>
        <dbReference type="EMBL" id="CAD5114214.1"/>
    </source>
</evidence>
<evidence type="ECO:0000313" key="2">
    <source>
        <dbReference type="Proteomes" id="UP000549394"/>
    </source>
</evidence>
<keyword evidence="2" id="KW-1185">Reference proteome</keyword>
<dbReference type="PANTHER" id="PTHR15435">
    <property type="entry name" value="KICSTOR COMPLEX PROTEIN KAPTIN"/>
    <property type="match status" value="1"/>
</dbReference>
<dbReference type="AlphaFoldDB" id="A0A7I8VDI9"/>
<dbReference type="OrthoDB" id="10267127at2759"/>
<dbReference type="GO" id="GO:0015629">
    <property type="term" value="C:actin cytoskeleton"/>
    <property type="evidence" value="ECO:0007669"/>
    <property type="project" value="InterPro"/>
</dbReference>
<dbReference type="PANTHER" id="PTHR15435:SF2">
    <property type="entry name" value="KICSTOR COMPLEX PROTEIN KAPTIN"/>
    <property type="match status" value="1"/>
</dbReference>
<proteinExistence type="predicted"/>
<accession>A0A7I8VDI9</accession>
<dbReference type="GO" id="GO:0034198">
    <property type="term" value="P:cellular response to amino acid starvation"/>
    <property type="evidence" value="ECO:0007669"/>
    <property type="project" value="TreeGrafter"/>
</dbReference>
<dbReference type="GO" id="GO:0030027">
    <property type="term" value="C:lamellipodium"/>
    <property type="evidence" value="ECO:0007669"/>
    <property type="project" value="TreeGrafter"/>
</dbReference>
<name>A0A7I8VDI9_9ANNE</name>
<comment type="caution">
    <text evidence="1">The sequence shown here is derived from an EMBL/GenBank/DDBJ whole genome shotgun (WGS) entry which is preliminary data.</text>
</comment>
<dbReference type="SUPFAM" id="SSF50978">
    <property type="entry name" value="WD40 repeat-like"/>
    <property type="match status" value="1"/>
</dbReference>
<dbReference type="Proteomes" id="UP000549394">
    <property type="component" value="Unassembled WGS sequence"/>
</dbReference>
<dbReference type="InterPro" id="IPR036322">
    <property type="entry name" value="WD40_repeat_dom_sf"/>
</dbReference>
<dbReference type="GO" id="GO:1904262">
    <property type="term" value="P:negative regulation of TORC1 signaling"/>
    <property type="evidence" value="ECO:0007669"/>
    <property type="project" value="TreeGrafter"/>
</dbReference>
<protein>
    <submittedName>
        <fullName evidence="1">DgyrCDS3359</fullName>
    </submittedName>
</protein>
<reference evidence="1 2" key="1">
    <citation type="submission" date="2020-08" db="EMBL/GenBank/DDBJ databases">
        <authorList>
            <person name="Hejnol A."/>
        </authorList>
    </citation>
    <scope>NUCLEOTIDE SEQUENCE [LARGE SCALE GENOMIC DNA]</scope>
</reference>
<dbReference type="GO" id="GO:0007015">
    <property type="term" value="P:actin filament organization"/>
    <property type="evidence" value="ECO:0007669"/>
    <property type="project" value="InterPro"/>
</dbReference>
<dbReference type="InterPro" id="IPR029982">
    <property type="entry name" value="Kptn"/>
</dbReference>
<dbReference type="EMBL" id="CAJFCJ010000005">
    <property type="protein sequence ID" value="CAD5114214.1"/>
    <property type="molecule type" value="Genomic_DNA"/>
</dbReference>
<sequence>MALPVHLEELHYYGLQQNNIYSLTKIEHPDGKNKLLVSSLSKKISCLSFKHDPKLEAKTDDIQFHYVPHDAEIVSIDAYSRRHCGLVVGITFIKRDTNSCFLNVYSEGENSEEWDLTRIAQSCQHFELKFIPYRLYHGKLEGKDETVFLLSGNDKNMHMFRENSENFFQQTPPAQVTEFFPEFQNLHSVPLWWDSEVQNNRRLTVIGFQDATISLLIVNITTKEVQKFERSHESPITCVRIFQTSKLVKCPQFVKEVLGEDEYDEVNPFCSQEQNDDLHIVASSALQGVVVYRNILSKHLDNALTLPESDKYDCILSLLATDIDFDGENEIIIGTYGHQVIIYKYVDNEKYQVIWQRSFADPVLGVQALDLTFDGMSELVVLTLKGVSVMQHELSSVTKLVVNRLKALFQYNEDKDAFEELQEENLER</sequence>
<organism evidence="1 2">
    <name type="scientific">Dimorphilus gyrociliatus</name>
    <dbReference type="NCBI Taxonomy" id="2664684"/>
    <lineage>
        <taxon>Eukaryota</taxon>
        <taxon>Metazoa</taxon>
        <taxon>Spiralia</taxon>
        <taxon>Lophotrochozoa</taxon>
        <taxon>Annelida</taxon>
        <taxon>Polychaeta</taxon>
        <taxon>Polychaeta incertae sedis</taxon>
        <taxon>Dinophilidae</taxon>
        <taxon>Dimorphilus</taxon>
    </lineage>
</organism>
<dbReference type="GO" id="GO:0051015">
    <property type="term" value="F:actin filament binding"/>
    <property type="evidence" value="ECO:0007669"/>
    <property type="project" value="TreeGrafter"/>
</dbReference>
<gene>
    <name evidence="1" type="ORF">DGYR_LOCUS3083</name>
</gene>